<dbReference type="PANTHER" id="PTHR45566:SF1">
    <property type="entry name" value="HTH-TYPE TRANSCRIPTIONAL REGULATOR YHJB-RELATED"/>
    <property type="match status" value="1"/>
</dbReference>
<dbReference type="SMART" id="SM00448">
    <property type="entry name" value="REC"/>
    <property type="match status" value="1"/>
</dbReference>
<dbReference type="PROSITE" id="PS50043">
    <property type="entry name" value="HTH_LUXR_2"/>
    <property type="match status" value="1"/>
</dbReference>
<reference evidence="6 7" key="1">
    <citation type="submission" date="2024-02" db="EMBL/GenBank/DDBJ databases">
        <title>Full genome sequence of Sphingomonas kaistensis.</title>
        <authorList>
            <person name="Poletto B.L."/>
            <person name="Silva G."/>
            <person name="Galante D."/>
            <person name="Campos K.R."/>
            <person name="Santos M.B.N."/>
            <person name="Sacchi C.T."/>
        </authorList>
    </citation>
    <scope>NUCLEOTIDE SEQUENCE [LARGE SCALE GENOMIC DNA]</scope>
    <source>
        <strain evidence="6 7">MA4R</strain>
    </source>
</reference>
<dbReference type="SUPFAM" id="SSF46894">
    <property type="entry name" value="C-terminal effector domain of the bipartite response regulators"/>
    <property type="match status" value="1"/>
</dbReference>
<dbReference type="RefSeq" id="WP_338505064.1">
    <property type="nucleotide sequence ID" value="NZ_CP145607.1"/>
</dbReference>
<dbReference type="SUPFAM" id="SSF52172">
    <property type="entry name" value="CheY-like"/>
    <property type="match status" value="1"/>
</dbReference>
<dbReference type="EMBL" id="CP145607">
    <property type="protein sequence ID" value="WWM71594.1"/>
    <property type="molecule type" value="Genomic_DNA"/>
</dbReference>
<dbReference type="PROSITE" id="PS00622">
    <property type="entry name" value="HTH_LUXR_1"/>
    <property type="match status" value="1"/>
</dbReference>
<feature type="modified residue" description="4-aspartylphosphate" evidence="3">
    <location>
        <position position="55"/>
    </location>
</feature>
<dbReference type="CDD" id="cd06170">
    <property type="entry name" value="LuxR_C_like"/>
    <property type="match status" value="1"/>
</dbReference>
<accession>A0ABZ2G521</accession>
<evidence type="ECO:0000259" key="4">
    <source>
        <dbReference type="PROSITE" id="PS50043"/>
    </source>
</evidence>
<dbReference type="InterPro" id="IPR058245">
    <property type="entry name" value="NreC/VraR/RcsB-like_REC"/>
</dbReference>
<dbReference type="Pfam" id="PF00072">
    <property type="entry name" value="Response_reg"/>
    <property type="match status" value="1"/>
</dbReference>
<protein>
    <submittedName>
        <fullName evidence="6">Response regulator transcription factor</fullName>
    </submittedName>
</protein>
<dbReference type="InterPro" id="IPR051015">
    <property type="entry name" value="EvgA-like"/>
</dbReference>
<name>A0ABZ2G521_9SPHN</name>
<gene>
    <name evidence="6" type="ORF">V6R86_13160</name>
</gene>
<dbReference type="PROSITE" id="PS50110">
    <property type="entry name" value="RESPONSE_REGULATORY"/>
    <property type="match status" value="1"/>
</dbReference>
<feature type="domain" description="HTH luxR-type" evidence="4">
    <location>
        <begin position="143"/>
        <end position="208"/>
    </location>
</feature>
<dbReference type="InterPro" id="IPR011006">
    <property type="entry name" value="CheY-like_superfamily"/>
</dbReference>
<sequence length="219" mass="23344">MTQVLIVDDHPLMRDGLRSLISAGFDDCTVHEASSIAEALDCMNRADDLDFVLLDLHVPDASAFDGLTRIRDHHPAVPVIMVSAATDRQNIRGALDAGASGFIVKSMKRSAIISAVNAVLSGDVYVPDELHAPDAVDQERDTILAKIASLTPQQTVVLGLIVAGKLNKQIAFDLDVSMTTVKAHVSAILAKLNVFSRTQAVILSNKVGFPGNASPHGHH</sequence>
<dbReference type="Gene3D" id="3.40.50.2300">
    <property type="match status" value="1"/>
</dbReference>
<feature type="domain" description="Response regulatory" evidence="5">
    <location>
        <begin position="3"/>
        <end position="120"/>
    </location>
</feature>
<dbReference type="InterPro" id="IPR000792">
    <property type="entry name" value="Tscrpt_reg_LuxR_C"/>
</dbReference>
<dbReference type="CDD" id="cd17535">
    <property type="entry name" value="REC_NarL-like"/>
    <property type="match status" value="1"/>
</dbReference>
<dbReference type="SMART" id="SM00421">
    <property type="entry name" value="HTH_LUXR"/>
    <property type="match status" value="1"/>
</dbReference>
<evidence type="ECO:0000256" key="2">
    <source>
        <dbReference type="ARBA" id="ARBA00023125"/>
    </source>
</evidence>
<dbReference type="Pfam" id="PF00196">
    <property type="entry name" value="GerE"/>
    <property type="match status" value="1"/>
</dbReference>
<organism evidence="6 7">
    <name type="scientific">Sphingomonas kaistensis</name>
    <dbReference type="NCBI Taxonomy" id="298708"/>
    <lineage>
        <taxon>Bacteria</taxon>
        <taxon>Pseudomonadati</taxon>
        <taxon>Pseudomonadota</taxon>
        <taxon>Alphaproteobacteria</taxon>
        <taxon>Sphingomonadales</taxon>
        <taxon>Sphingomonadaceae</taxon>
        <taxon>Sphingomonas</taxon>
    </lineage>
</organism>
<dbReference type="PANTHER" id="PTHR45566">
    <property type="entry name" value="HTH-TYPE TRANSCRIPTIONAL REGULATOR YHJB-RELATED"/>
    <property type="match status" value="1"/>
</dbReference>
<evidence type="ECO:0000256" key="1">
    <source>
        <dbReference type="ARBA" id="ARBA00022553"/>
    </source>
</evidence>
<evidence type="ECO:0000313" key="6">
    <source>
        <dbReference type="EMBL" id="WWM71594.1"/>
    </source>
</evidence>
<evidence type="ECO:0000313" key="7">
    <source>
        <dbReference type="Proteomes" id="UP001382935"/>
    </source>
</evidence>
<keyword evidence="2" id="KW-0238">DNA-binding</keyword>
<evidence type="ECO:0000259" key="5">
    <source>
        <dbReference type="PROSITE" id="PS50110"/>
    </source>
</evidence>
<evidence type="ECO:0000256" key="3">
    <source>
        <dbReference type="PROSITE-ProRule" id="PRU00169"/>
    </source>
</evidence>
<dbReference type="InterPro" id="IPR001789">
    <property type="entry name" value="Sig_transdc_resp-reg_receiver"/>
</dbReference>
<proteinExistence type="predicted"/>
<dbReference type="InterPro" id="IPR016032">
    <property type="entry name" value="Sig_transdc_resp-reg_C-effctor"/>
</dbReference>
<dbReference type="Proteomes" id="UP001382935">
    <property type="component" value="Chromosome"/>
</dbReference>
<dbReference type="PRINTS" id="PR00038">
    <property type="entry name" value="HTHLUXR"/>
</dbReference>
<keyword evidence="1 3" id="KW-0597">Phosphoprotein</keyword>
<keyword evidence="7" id="KW-1185">Reference proteome</keyword>